<evidence type="ECO:0000259" key="1">
    <source>
        <dbReference type="Pfam" id="PF00814"/>
    </source>
</evidence>
<dbReference type="Proteomes" id="UP000013042">
    <property type="component" value="Unassembled WGS sequence"/>
</dbReference>
<dbReference type="PANTHER" id="PTHR11735:SF6">
    <property type="entry name" value="TRNA N6-ADENOSINE THREONYLCARBAMOYLTRANSFERASE, MITOCHONDRIAL"/>
    <property type="match status" value="1"/>
</dbReference>
<organism evidence="2 3">
    <name type="scientific">Thauera aminoaromatica S2</name>
    <dbReference type="NCBI Taxonomy" id="1234381"/>
    <lineage>
        <taxon>Bacteria</taxon>
        <taxon>Pseudomonadati</taxon>
        <taxon>Pseudomonadota</taxon>
        <taxon>Betaproteobacteria</taxon>
        <taxon>Rhodocyclales</taxon>
        <taxon>Zoogloeaceae</taxon>
        <taxon>Thauera</taxon>
    </lineage>
</organism>
<feature type="non-terminal residue" evidence="2">
    <location>
        <position position="59"/>
    </location>
</feature>
<sequence length="59" mass="6442">MKVLGIETSCDETGVAIYDTDTGLRAHCLHSQIDLHAAYGGVVPELASRDHIRRLPLLL</sequence>
<dbReference type="SUPFAM" id="SSF53067">
    <property type="entry name" value="Actin-like ATPase domain"/>
    <property type="match status" value="1"/>
</dbReference>
<reference evidence="2 3" key="1">
    <citation type="submission" date="2012-09" db="EMBL/GenBank/DDBJ databases">
        <title>Draft Genome Sequences of 6 Strains from Genus Thauera.</title>
        <authorList>
            <person name="Liu B."/>
            <person name="Shapleigh J.P."/>
            <person name="Frostegard A.H."/>
        </authorList>
    </citation>
    <scope>NUCLEOTIDE SEQUENCE [LARGE SCALE GENOMIC DNA]</scope>
    <source>
        <strain evidence="2 3">S2</strain>
    </source>
</reference>
<proteinExistence type="predicted"/>
<dbReference type="InterPro" id="IPR043129">
    <property type="entry name" value="ATPase_NBD"/>
</dbReference>
<dbReference type="InterPro" id="IPR000905">
    <property type="entry name" value="Gcp-like_dom"/>
</dbReference>
<dbReference type="Pfam" id="PF00814">
    <property type="entry name" value="TsaD"/>
    <property type="match status" value="1"/>
</dbReference>
<accession>N6X5Z3</accession>
<feature type="domain" description="Gcp-like" evidence="1">
    <location>
        <begin position="25"/>
        <end position="57"/>
    </location>
</feature>
<dbReference type="EMBL" id="AMXD01000262">
    <property type="protein sequence ID" value="ENO74570.1"/>
    <property type="molecule type" value="Genomic_DNA"/>
</dbReference>
<dbReference type="PANTHER" id="PTHR11735">
    <property type="entry name" value="TRNA N6-ADENOSINE THREONYLCARBAMOYLTRANSFERASE"/>
    <property type="match status" value="1"/>
</dbReference>
<dbReference type="AlphaFoldDB" id="N6X5Z3"/>
<protein>
    <submittedName>
        <fullName evidence="2">UGMP family protein</fullName>
    </submittedName>
</protein>
<evidence type="ECO:0000313" key="3">
    <source>
        <dbReference type="Proteomes" id="UP000013042"/>
    </source>
</evidence>
<dbReference type="Gene3D" id="3.30.420.40">
    <property type="match status" value="1"/>
</dbReference>
<comment type="caution">
    <text evidence="2">The sequence shown here is derived from an EMBL/GenBank/DDBJ whole genome shotgun (WGS) entry which is preliminary data.</text>
</comment>
<evidence type="ECO:0000313" key="2">
    <source>
        <dbReference type="EMBL" id="ENO74570.1"/>
    </source>
</evidence>
<gene>
    <name evidence="2" type="ORF">C665_19704</name>
</gene>
<name>N6X5Z3_THASP</name>